<proteinExistence type="predicted"/>
<feature type="transmembrane region" description="Helical" evidence="1">
    <location>
        <begin position="94"/>
        <end position="118"/>
    </location>
</feature>
<sequence>MLSLQASYDPLALPMQLCRRKITRAAVDATPLLGPSLSSLGSVKESVNVSECEAVRNTCDPLVLAKLCTILEALGDRVEMHKNIGEQRDNWNSLFLISVNMMLLAAAIVVGMATVSAASNDQALPLAFKVTSTVLYLAATMMLVVANVIQPSQLAEEQRNAARLFKQLRDQVCTKLSICTPSIMDVDEAMEKVLALDKAYPLPLIGKMLEKFPKKIEPAVWWSQRSRQRAEGLSLEGKRIGNGWSEKLEDGMRDIVEVLKRKDLADYLRLSKKALKMNKVLAISGPVLTMLAAFGSLMVGFPHRSWASVMGMVCGALACIVNTAGHGGQVGMVFEMYRNNAGFFKFMEENIESNLSERDAEKRENGDILRLKVALQLGRTVSELEDLGKSLPSDGKAIEEFASKLF</sequence>
<dbReference type="Proteomes" id="UP001634007">
    <property type="component" value="Unassembled WGS sequence"/>
</dbReference>
<comment type="caution">
    <text evidence="2">The sequence shown here is derived from an EMBL/GenBank/DDBJ whole genome shotgun (WGS) entry which is preliminary data.</text>
</comment>
<keyword evidence="1" id="KW-0812">Transmembrane</keyword>
<reference evidence="2 3" key="1">
    <citation type="submission" date="2024-11" db="EMBL/GenBank/DDBJ databases">
        <title>Chromosome-level genome assembly of Eucalyptus globulus Labill. provides insights into its genome evolution.</title>
        <authorList>
            <person name="Li X."/>
        </authorList>
    </citation>
    <scope>NUCLEOTIDE SEQUENCE [LARGE SCALE GENOMIC DNA]</scope>
    <source>
        <strain evidence="2">CL2024</strain>
        <tissue evidence="2">Fresh tender leaves</tissue>
    </source>
</reference>
<keyword evidence="3" id="KW-1185">Reference proteome</keyword>
<dbReference type="InterPro" id="IPR027949">
    <property type="entry name" value="Chloroplast_duf"/>
</dbReference>
<dbReference type="Pfam" id="PF14476">
    <property type="entry name" value="Chloroplast_duf"/>
    <property type="match status" value="1"/>
</dbReference>
<feature type="transmembrane region" description="Helical" evidence="1">
    <location>
        <begin position="305"/>
        <end position="324"/>
    </location>
</feature>
<accession>A0ABD3KX98</accession>
<dbReference type="AlphaFoldDB" id="A0ABD3KX98"/>
<keyword evidence="1" id="KW-0472">Membrane</keyword>
<evidence type="ECO:0000313" key="3">
    <source>
        <dbReference type="Proteomes" id="UP001634007"/>
    </source>
</evidence>
<feature type="transmembrane region" description="Helical" evidence="1">
    <location>
        <begin position="130"/>
        <end position="149"/>
    </location>
</feature>
<gene>
    <name evidence="2" type="ORF">ACJRO7_017644</name>
</gene>
<protein>
    <recommendedName>
        <fullName evidence="4">F-box protein</fullName>
    </recommendedName>
</protein>
<dbReference type="PANTHER" id="PTHR33358">
    <property type="entry name" value="F-BOX PROTEIN WITH A DOMAIN PROTEIN"/>
    <property type="match status" value="1"/>
</dbReference>
<evidence type="ECO:0000313" key="2">
    <source>
        <dbReference type="EMBL" id="KAL3742192.1"/>
    </source>
</evidence>
<organism evidence="2 3">
    <name type="scientific">Eucalyptus globulus</name>
    <name type="common">Tasmanian blue gum</name>
    <dbReference type="NCBI Taxonomy" id="34317"/>
    <lineage>
        <taxon>Eukaryota</taxon>
        <taxon>Viridiplantae</taxon>
        <taxon>Streptophyta</taxon>
        <taxon>Embryophyta</taxon>
        <taxon>Tracheophyta</taxon>
        <taxon>Spermatophyta</taxon>
        <taxon>Magnoliopsida</taxon>
        <taxon>eudicotyledons</taxon>
        <taxon>Gunneridae</taxon>
        <taxon>Pentapetalae</taxon>
        <taxon>rosids</taxon>
        <taxon>malvids</taxon>
        <taxon>Myrtales</taxon>
        <taxon>Myrtaceae</taxon>
        <taxon>Myrtoideae</taxon>
        <taxon>Eucalypteae</taxon>
        <taxon>Eucalyptus</taxon>
    </lineage>
</organism>
<keyword evidence="1" id="KW-1133">Transmembrane helix</keyword>
<evidence type="ECO:0008006" key="4">
    <source>
        <dbReference type="Google" id="ProtNLM"/>
    </source>
</evidence>
<feature type="transmembrane region" description="Helical" evidence="1">
    <location>
        <begin position="280"/>
        <end position="299"/>
    </location>
</feature>
<evidence type="ECO:0000256" key="1">
    <source>
        <dbReference type="SAM" id="Phobius"/>
    </source>
</evidence>
<name>A0ABD3KX98_EUCGL</name>
<dbReference type="EMBL" id="JBJKBG010000004">
    <property type="protein sequence ID" value="KAL3742192.1"/>
    <property type="molecule type" value="Genomic_DNA"/>
</dbReference>
<dbReference type="PANTHER" id="PTHR33358:SF16">
    <property type="entry name" value="F-BOX PROTEIN"/>
    <property type="match status" value="1"/>
</dbReference>